<feature type="compositionally biased region" description="Basic and acidic residues" evidence="1">
    <location>
        <begin position="109"/>
        <end position="118"/>
    </location>
</feature>
<reference evidence="2 3" key="1">
    <citation type="submission" date="2023-10" db="EMBL/GenBank/DDBJ databases">
        <title>Draft genome sequence of Xylaria bambusicola isolate GMP-LS, the root and basal stem rot pathogen of sugarcane in Indonesia.</title>
        <authorList>
            <person name="Selvaraj P."/>
            <person name="Muralishankar V."/>
            <person name="Muruganantham S."/>
            <person name="Sp S."/>
            <person name="Haryani S."/>
            <person name="Lau K.J.X."/>
            <person name="Naqvi N.I."/>
        </authorList>
    </citation>
    <scope>NUCLEOTIDE SEQUENCE [LARGE SCALE GENOMIC DNA]</scope>
    <source>
        <strain evidence="2">GMP-LS</strain>
    </source>
</reference>
<feature type="region of interest" description="Disordered" evidence="1">
    <location>
        <begin position="23"/>
        <end position="135"/>
    </location>
</feature>
<accession>A0AAN7UJG7</accession>
<dbReference type="Proteomes" id="UP001305414">
    <property type="component" value="Unassembled WGS sequence"/>
</dbReference>
<organism evidence="2 3">
    <name type="scientific">Xylaria bambusicola</name>
    <dbReference type="NCBI Taxonomy" id="326684"/>
    <lineage>
        <taxon>Eukaryota</taxon>
        <taxon>Fungi</taxon>
        <taxon>Dikarya</taxon>
        <taxon>Ascomycota</taxon>
        <taxon>Pezizomycotina</taxon>
        <taxon>Sordariomycetes</taxon>
        <taxon>Xylariomycetidae</taxon>
        <taxon>Xylariales</taxon>
        <taxon>Xylariaceae</taxon>
        <taxon>Xylaria</taxon>
    </lineage>
</organism>
<keyword evidence="3" id="KW-1185">Reference proteome</keyword>
<evidence type="ECO:0000313" key="2">
    <source>
        <dbReference type="EMBL" id="KAK5629259.1"/>
    </source>
</evidence>
<evidence type="ECO:0000313" key="3">
    <source>
        <dbReference type="Proteomes" id="UP001305414"/>
    </source>
</evidence>
<proteinExistence type="predicted"/>
<protein>
    <submittedName>
        <fullName evidence="2">Uncharacterized protein</fullName>
    </submittedName>
</protein>
<feature type="compositionally biased region" description="Basic and acidic residues" evidence="1">
    <location>
        <begin position="26"/>
        <end position="54"/>
    </location>
</feature>
<gene>
    <name evidence="2" type="ORF">RRF57_004974</name>
</gene>
<name>A0AAN7UJG7_9PEZI</name>
<feature type="compositionally biased region" description="Gly residues" evidence="1">
    <location>
        <begin position="91"/>
        <end position="101"/>
    </location>
</feature>
<comment type="caution">
    <text evidence="2">The sequence shown here is derived from an EMBL/GenBank/DDBJ whole genome shotgun (WGS) entry which is preliminary data.</text>
</comment>
<dbReference type="AlphaFoldDB" id="A0AAN7UJG7"/>
<feature type="compositionally biased region" description="Basic and acidic residues" evidence="1">
    <location>
        <begin position="65"/>
        <end position="74"/>
    </location>
</feature>
<dbReference type="EMBL" id="JAWHQM010000011">
    <property type="protein sequence ID" value="KAK5629259.1"/>
    <property type="molecule type" value="Genomic_DNA"/>
</dbReference>
<sequence>MPAENPSRAFDYGAAVTSENVDFADEAGHKAPGVHDKALMDKLKDALKPGDSRKPSSSSSSSSDDATHDGRHGGVEQVMQPGHRDYDEGAHGGGTSSGGVLSGIFGQTRSDEQSKYGEGELGLMDAVKRKTAAGR</sequence>
<evidence type="ECO:0000256" key="1">
    <source>
        <dbReference type="SAM" id="MobiDB-lite"/>
    </source>
</evidence>